<dbReference type="InterPro" id="IPR051681">
    <property type="entry name" value="Ser/Thr_Kinases-Pseudokinases"/>
</dbReference>
<keyword evidence="9" id="KW-1185">Reference proteome</keyword>
<evidence type="ECO:0000256" key="4">
    <source>
        <dbReference type="ARBA" id="ARBA00022840"/>
    </source>
</evidence>
<evidence type="ECO:0000259" key="7">
    <source>
        <dbReference type="PROSITE" id="PS50011"/>
    </source>
</evidence>
<dbReference type="InterPro" id="IPR018247">
    <property type="entry name" value="EF_Hand_1_Ca_BS"/>
</dbReference>
<dbReference type="Proteomes" id="UP000218209">
    <property type="component" value="Unassembled WGS sequence"/>
</dbReference>
<feature type="compositionally biased region" description="Low complexity" evidence="6">
    <location>
        <begin position="90"/>
        <end position="111"/>
    </location>
</feature>
<evidence type="ECO:0000256" key="5">
    <source>
        <dbReference type="PROSITE-ProRule" id="PRU10141"/>
    </source>
</evidence>
<feature type="domain" description="Protein kinase" evidence="7">
    <location>
        <begin position="495"/>
        <end position="841"/>
    </location>
</feature>
<dbReference type="AlphaFoldDB" id="A0A1X6NL57"/>
<dbReference type="PANTHER" id="PTHR44329">
    <property type="entry name" value="SERINE/THREONINE-PROTEIN KINASE TNNI3K-RELATED"/>
    <property type="match status" value="1"/>
</dbReference>
<dbReference type="PROSITE" id="PS00108">
    <property type="entry name" value="PROTEIN_KINASE_ST"/>
    <property type="match status" value="1"/>
</dbReference>
<dbReference type="InterPro" id="IPR011992">
    <property type="entry name" value="EF-hand-dom_pair"/>
</dbReference>
<evidence type="ECO:0000313" key="9">
    <source>
        <dbReference type="Proteomes" id="UP000218209"/>
    </source>
</evidence>
<evidence type="ECO:0000313" key="8">
    <source>
        <dbReference type="EMBL" id="OSX69344.1"/>
    </source>
</evidence>
<dbReference type="InterPro" id="IPR011009">
    <property type="entry name" value="Kinase-like_dom_sf"/>
</dbReference>
<dbReference type="Gene3D" id="1.10.238.10">
    <property type="entry name" value="EF-hand"/>
    <property type="match status" value="1"/>
</dbReference>
<dbReference type="InterPro" id="IPR017441">
    <property type="entry name" value="Protein_kinase_ATP_BS"/>
</dbReference>
<feature type="region of interest" description="Disordered" evidence="6">
    <location>
        <begin position="449"/>
        <end position="484"/>
    </location>
</feature>
<gene>
    <name evidence="8" type="ORF">BU14_1603s0001</name>
</gene>
<evidence type="ECO:0000256" key="3">
    <source>
        <dbReference type="ARBA" id="ARBA00022837"/>
    </source>
</evidence>
<reference evidence="8 9" key="1">
    <citation type="submission" date="2017-03" db="EMBL/GenBank/DDBJ databases">
        <title>WGS assembly of Porphyra umbilicalis.</title>
        <authorList>
            <person name="Brawley S.H."/>
            <person name="Blouin N.A."/>
            <person name="Ficko-Blean E."/>
            <person name="Wheeler G.L."/>
            <person name="Lohr M."/>
            <person name="Goodson H.V."/>
            <person name="Jenkins J.W."/>
            <person name="Blaby-Haas C.E."/>
            <person name="Helliwell K.E."/>
            <person name="Chan C."/>
            <person name="Marriage T."/>
            <person name="Bhattacharya D."/>
            <person name="Klein A.S."/>
            <person name="Badis Y."/>
            <person name="Brodie J."/>
            <person name="Cao Y."/>
            <person name="Collen J."/>
            <person name="Dittami S.M."/>
            <person name="Gachon C.M."/>
            <person name="Green B.R."/>
            <person name="Karpowicz S."/>
            <person name="Kim J.W."/>
            <person name="Kudahl U."/>
            <person name="Lin S."/>
            <person name="Michel G."/>
            <person name="Mittag M."/>
            <person name="Olson B.J."/>
            <person name="Pangilinan J."/>
            <person name="Peng Y."/>
            <person name="Qiu H."/>
            <person name="Shu S."/>
            <person name="Singer J.T."/>
            <person name="Smith A.G."/>
            <person name="Sprecher B.N."/>
            <person name="Wagner V."/>
            <person name="Wang W."/>
            <person name="Wang Z.-Y."/>
            <person name="Yan J."/>
            <person name="Yarish C."/>
            <person name="Zoeuner-Riek S."/>
            <person name="Zhuang Y."/>
            <person name="Zou Y."/>
            <person name="Lindquist E.A."/>
            <person name="Grimwood J."/>
            <person name="Barry K."/>
            <person name="Rokhsar D.S."/>
            <person name="Schmutz J."/>
            <person name="Stiller J.W."/>
            <person name="Grossman A.R."/>
            <person name="Prochnik S.E."/>
        </authorList>
    </citation>
    <scope>NUCLEOTIDE SEQUENCE [LARGE SCALE GENOMIC DNA]</scope>
    <source>
        <strain evidence="8">4086291</strain>
    </source>
</reference>
<accession>A0A1X6NL57</accession>
<dbReference type="GO" id="GO:0005524">
    <property type="term" value="F:ATP binding"/>
    <property type="evidence" value="ECO:0007669"/>
    <property type="project" value="UniProtKB-UniRule"/>
</dbReference>
<sequence length="841" mass="88696">MDETCGCEEEHAAAPGRAVPPHMPALPIRAADAGAAAQKSACAHKAGTSCCGPPGKVGSPVSSQATVLPTTSAPERLLLSPRSMAPKPPSAGASPGAAPSGVPTPKAAKGSPAPPAPAEVAPPNCYVSIGSNGSTSNQDTASDGFVSPSLRLDLADIRLLRQLFQKHVPAGRTSLSQSEALDLVMDLLTELNSVPAAADVVPHGLGSVETEMTAVNCELAFIYELFDQDNKDQISLKQLVAGCAILSSNTCSDRLSHVFHYCDTSRTGRLQPADLARAVRAMCLTRVARGAAHSEKVSLASFPDLDELTAEEPQPSTASRAAPRGVDVAKAAVLRRRDSAIARRLTSAVVARASRHVDDDNLMRLGAFKSWAATDEAVCNWVRMPGSRTKALLSAVRKLREHLAYVEELRSLGFDELTISMTTSTAAFASVTSSMCSVASVAVDGVPSVSATPGSSTTALVNKAPSSESLSGTPIPRRCDSDDTSSPFEIDFASLKLETRIGEGSYADVWKGRWLDSPVAIKVLKTRFNGNNVAVNRQMPDVAGANATGGGWASISSSAGCSRPAAPQVSFDNCCNGGGGCDVPRVGVSQRFLSEVQLLSTLRHPNVLLYMGACVRPSLPLCIVSELVEGGSLHQILHTPPALSVPQKTAVKSPVRQRFSPNERVKLSLDIARGMLYLHSSRPPLLHRDLKASNILIDTAVSSGVLCSRAIICDFGLSRLETMPTQREASEQASLVGTVATMAPEVISGDRYTAAADVYSFGIVIWELFSGLLPFSGMNPAQVMFSVTARDMRPPIKSGMMPPEVASLIQRCWRSQPSARPSFLEIVQVIGAVCNALEIKH</sequence>
<dbReference type="PANTHER" id="PTHR44329:SF298">
    <property type="entry name" value="MIXED LINEAGE KINASE DOMAIN-LIKE PROTEIN"/>
    <property type="match status" value="1"/>
</dbReference>
<protein>
    <recommendedName>
        <fullName evidence="7">Protein kinase domain-containing protein</fullName>
    </recommendedName>
</protein>
<feature type="compositionally biased region" description="Polar residues" evidence="6">
    <location>
        <begin position="449"/>
        <end position="472"/>
    </location>
</feature>
<keyword evidence="1" id="KW-0808">Transferase</keyword>
<dbReference type="EMBL" id="KV919606">
    <property type="protein sequence ID" value="OSX69344.1"/>
    <property type="molecule type" value="Genomic_DNA"/>
</dbReference>
<dbReference type="PROSITE" id="PS50011">
    <property type="entry name" value="PROTEIN_KINASE_DOM"/>
    <property type="match status" value="1"/>
</dbReference>
<dbReference type="CDD" id="cd13999">
    <property type="entry name" value="STKc_MAP3K-like"/>
    <property type="match status" value="1"/>
</dbReference>
<evidence type="ECO:0000256" key="1">
    <source>
        <dbReference type="ARBA" id="ARBA00022527"/>
    </source>
</evidence>
<dbReference type="Gene3D" id="3.30.200.20">
    <property type="entry name" value="Phosphorylase Kinase, domain 1"/>
    <property type="match status" value="1"/>
</dbReference>
<keyword evidence="3" id="KW-0106">Calcium</keyword>
<dbReference type="InterPro" id="IPR008271">
    <property type="entry name" value="Ser/Thr_kinase_AS"/>
</dbReference>
<dbReference type="Pfam" id="PF07714">
    <property type="entry name" value="PK_Tyr_Ser-Thr"/>
    <property type="match status" value="1"/>
</dbReference>
<dbReference type="SUPFAM" id="SSF56112">
    <property type="entry name" value="Protein kinase-like (PK-like)"/>
    <property type="match status" value="1"/>
</dbReference>
<dbReference type="Gene3D" id="1.10.510.10">
    <property type="entry name" value="Transferase(Phosphotransferase) domain 1"/>
    <property type="match status" value="1"/>
</dbReference>
<dbReference type="InterPro" id="IPR001245">
    <property type="entry name" value="Ser-Thr/Tyr_kinase_cat_dom"/>
</dbReference>
<dbReference type="PROSITE" id="PS00018">
    <property type="entry name" value="EF_HAND_1"/>
    <property type="match status" value="1"/>
</dbReference>
<dbReference type="SMART" id="SM00220">
    <property type="entry name" value="S_TKc"/>
    <property type="match status" value="1"/>
</dbReference>
<dbReference type="OrthoDB" id="5252at2759"/>
<dbReference type="InterPro" id="IPR000719">
    <property type="entry name" value="Prot_kinase_dom"/>
</dbReference>
<evidence type="ECO:0000256" key="2">
    <source>
        <dbReference type="ARBA" id="ARBA00022741"/>
    </source>
</evidence>
<keyword evidence="1" id="KW-0418">Kinase</keyword>
<keyword evidence="4 5" id="KW-0067">ATP-binding</keyword>
<name>A0A1X6NL57_PORUM</name>
<proteinExistence type="predicted"/>
<dbReference type="PROSITE" id="PS00107">
    <property type="entry name" value="PROTEIN_KINASE_ATP"/>
    <property type="match status" value="1"/>
</dbReference>
<feature type="binding site" evidence="5">
    <location>
        <position position="522"/>
    </location>
    <ligand>
        <name>ATP</name>
        <dbReference type="ChEBI" id="CHEBI:30616"/>
    </ligand>
</feature>
<keyword evidence="1" id="KW-0723">Serine/threonine-protein kinase</keyword>
<organism evidence="8 9">
    <name type="scientific">Porphyra umbilicalis</name>
    <name type="common">Purple laver</name>
    <name type="synonym">Red alga</name>
    <dbReference type="NCBI Taxonomy" id="2786"/>
    <lineage>
        <taxon>Eukaryota</taxon>
        <taxon>Rhodophyta</taxon>
        <taxon>Bangiophyceae</taxon>
        <taxon>Bangiales</taxon>
        <taxon>Bangiaceae</taxon>
        <taxon>Porphyra</taxon>
    </lineage>
</organism>
<feature type="region of interest" description="Disordered" evidence="6">
    <location>
        <begin position="72"/>
        <end position="119"/>
    </location>
</feature>
<feature type="region of interest" description="Disordered" evidence="6">
    <location>
        <begin position="1"/>
        <end position="24"/>
    </location>
</feature>
<dbReference type="GO" id="GO:0004674">
    <property type="term" value="F:protein serine/threonine kinase activity"/>
    <property type="evidence" value="ECO:0007669"/>
    <property type="project" value="UniProtKB-KW"/>
</dbReference>
<evidence type="ECO:0000256" key="6">
    <source>
        <dbReference type="SAM" id="MobiDB-lite"/>
    </source>
</evidence>
<dbReference type="SUPFAM" id="SSF47473">
    <property type="entry name" value="EF-hand"/>
    <property type="match status" value="1"/>
</dbReference>
<keyword evidence="2 5" id="KW-0547">Nucleotide-binding</keyword>